<organism evidence="2 3">
    <name type="scientific">Riccia fluitans</name>
    <dbReference type="NCBI Taxonomy" id="41844"/>
    <lineage>
        <taxon>Eukaryota</taxon>
        <taxon>Viridiplantae</taxon>
        <taxon>Streptophyta</taxon>
        <taxon>Embryophyta</taxon>
        <taxon>Marchantiophyta</taxon>
        <taxon>Marchantiopsida</taxon>
        <taxon>Marchantiidae</taxon>
        <taxon>Marchantiales</taxon>
        <taxon>Ricciaceae</taxon>
        <taxon>Riccia</taxon>
    </lineage>
</organism>
<evidence type="ECO:0000313" key="3">
    <source>
        <dbReference type="Proteomes" id="UP001605036"/>
    </source>
</evidence>
<feature type="compositionally biased region" description="Basic and acidic residues" evidence="1">
    <location>
        <begin position="12"/>
        <end position="40"/>
    </location>
</feature>
<feature type="compositionally biased region" description="Low complexity" evidence="1">
    <location>
        <begin position="46"/>
        <end position="56"/>
    </location>
</feature>
<comment type="caution">
    <text evidence="2">The sequence shown here is derived from an EMBL/GenBank/DDBJ whole genome shotgun (WGS) entry which is preliminary data.</text>
</comment>
<feature type="region of interest" description="Disordered" evidence="1">
    <location>
        <begin position="1"/>
        <end position="76"/>
    </location>
</feature>
<dbReference type="AlphaFoldDB" id="A0ABD1ZSU9"/>
<protein>
    <submittedName>
        <fullName evidence="2">Uncharacterized protein</fullName>
    </submittedName>
</protein>
<accession>A0ABD1ZSU9</accession>
<gene>
    <name evidence="2" type="ORF">R1flu_022259</name>
</gene>
<reference evidence="2 3" key="1">
    <citation type="submission" date="2024-09" db="EMBL/GenBank/DDBJ databases">
        <title>Chromosome-scale assembly of Riccia fluitans.</title>
        <authorList>
            <person name="Paukszto L."/>
            <person name="Sawicki J."/>
            <person name="Karawczyk K."/>
            <person name="Piernik-Szablinska J."/>
            <person name="Szczecinska M."/>
            <person name="Mazdziarz M."/>
        </authorList>
    </citation>
    <scope>NUCLEOTIDE SEQUENCE [LARGE SCALE GENOMIC DNA]</scope>
    <source>
        <strain evidence="2">Rf_01</strain>
        <tissue evidence="2">Aerial parts of the thallus</tissue>
    </source>
</reference>
<sequence length="133" mass="14871">MFEHSTPGGDLLTRRRGDAREDREARRQARTSDSHVRPEESELPIAEASSEAGESELPYGEASLEETEGLEELERERVTVPRPLREQAREETQATMQGDNTDLVGGVAQLFEELQTGGLPLVVLRLHYNNTTL</sequence>
<name>A0ABD1ZSU9_9MARC</name>
<keyword evidence="3" id="KW-1185">Reference proteome</keyword>
<proteinExistence type="predicted"/>
<evidence type="ECO:0000313" key="2">
    <source>
        <dbReference type="EMBL" id="KAL2654131.1"/>
    </source>
</evidence>
<evidence type="ECO:0000256" key="1">
    <source>
        <dbReference type="SAM" id="MobiDB-lite"/>
    </source>
</evidence>
<dbReference type="Proteomes" id="UP001605036">
    <property type="component" value="Unassembled WGS sequence"/>
</dbReference>
<dbReference type="EMBL" id="JBHFFA010000001">
    <property type="protein sequence ID" value="KAL2654131.1"/>
    <property type="molecule type" value="Genomic_DNA"/>
</dbReference>